<evidence type="ECO:0000313" key="1">
    <source>
        <dbReference type="EMBL" id="KAH9364615.1"/>
    </source>
</evidence>
<proteinExistence type="predicted"/>
<evidence type="ECO:0000313" key="2">
    <source>
        <dbReference type="Proteomes" id="UP000821853"/>
    </source>
</evidence>
<organism evidence="1 2">
    <name type="scientific">Haemaphysalis longicornis</name>
    <name type="common">Bush tick</name>
    <dbReference type="NCBI Taxonomy" id="44386"/>
    <lineage>
        <taxon>Eukaryota</taxon>
        <taxon>Metazoa</taxon>
        <taxon>Ecdysozoa</taxon>
        <taxon>Arthropoda</taxon>
        <taxon>Chelicerata</taxon>
        <taxon>Arachnida</taxon>
        <taxon>Acari</taxon>
        <taxon>Parasitiformes</taxon>
        <taxon>Ixodida</taxon>
        <taxon>Ixodoidea</taxon>
        <taxon>Ixodidae</taxon>
        <taxon>Haemaphysalinae</taxon>
        <taxon>Haemaphysalis</taxon>
    </lineage>
</organism>
<keyword evidence="2" id="KW-1185">Reference proteome</keyword>
<dbReference type="OMA" id="TAIRYRM"/>
<gene>
    <name evidence="1" type="ORF">HPB48_012838</name>
</gene>
<reference evidence="1 2" key="1">
    <citation type="journal article" date="2020" name="Cell">
        <title>Large-Scale Comparative Analyses of Tick Genomes Elucidate Their Genetic Diversity and Vector Capacities.</title>
        <authorList>
            <consortium name="Tick Genome and Microbiome Consortium (TIGMIC)"/>
            <person name="Jia N."/>
            <person name="Wang J."/>
            <person name="Shi W."/>
            <person name="Du L."/>
            <person name="Sun Y."/>
            <person name="Zhan W."/>
            <person name="Jiang J.F."/>
            <person name="Wang Q."/>
            <person name="Zhang B."/>
            <person name="Ji P."/>
            <person name="Bell-Sakyi L."/>
            <person name="Cui X.M."/>
            <person name="Yuan T.T."/>
            <person name="Jiang B.G."/>
            <person name="Yang W.F."/>
            <person name="Lam T.T."/>
            <person name="Chang Q.C."/>
            <person name="Ding S.J."/>
            <person name="Wang X.J."/>
            <person name="Zhu J.G."/>
            <person name="Ruan X.D."/>
            <person name="Zhao L."/>
            <person name="Wei J.T."/>
            <person name="Ye R.Z."/>
            <person name="Que T.C."/>
            <person name="Du C.H."/>
            <person name="Zhou Y.H."/>
            <person name="Cheng J.X."/>
            <person name="Dai P.F."/>
            <person name="Guo W.B."/>
            <person name="Han X.H."/>
            <person name="Huang E.J."/>
            <person name="Li L.F."/>
            <person name="Wei W."/>
            <person name="Gao Y.C."/>
            <person name="Liu J.Z."/>
            <person name="Shao H.Z."/>
            <person name="Wang X."/>
            <person name="Wang C.C."/>
            <person name="Yang T.C."/>
            <person name="Huo Q.B."/>
            <person name="Li W."/>
            <person name="Chen H.Y."/>
            <person name="Chen S.E."/>
            <person name="Zhou L.G."/>
            <person name="Ni X.B."/>
            <person name="Tian J.H."/>
            <person name="Sheng Y."/>
            <person name="Liu T."/>
            <person name="Pan Y.S."/>
            <person name="Xia L.Y."/>
            <person name="Li J."/>
            <person name="Zhao F."/>
            <person name="Cao W.C."/>
        </authorList>
    </citation>
    <scope>NUCLEOTIDE SEQUENCE [LARGE SCALE GENOMIC DNA]</scope>
    <source>
        <strain evidence="1">HaeL-2018</strain>
    </source>
</reference>
<accession>A0A9J6FP40</accession>
<dbReference type="OrthoDB" id="6502740at2759"/>
<name>A0A9J6FP40_HAELO</name>
<dbReference type="EMBL" id="JABSTR010000002">
    <property type="protein sequence ID" value="KAH9364615.1"/>
    <property type="molecule type" value="Genomic_DNA"/>
</dbReference>
<comment type="caution">
    <text evidence="1">The sequence shown here is derived from an EMBL/GenBank/DDBJ whole genome shotgun (WGS) entry which is preliminary data.</text>
</comment>
<dbReference type="VEuPathDB" id="VectorBase:HLOH_065042"/>
<sequence length="304" mass="33881">MDKYNAAIETLRLASETIRGTNMGSTSQWKPSQAGFLIATEVIIRLQDCLLKSEGYKFFLTSRLLQDCLENLFSVIRLRKPVPSAYDMKCALKLVSISQFLFTPSTTSYDVDDAQYLIDMLSTGMQEQATAETEPIDDSEIPFVEGLTSAECEILFHIGGFLIKGILKSIGHCEKCNPALLGSSSSEHAYLTTLKEYVRDGSNLHYPSDAVMLVLKTCEEHFNGITTWTQSVFTMKSPLKAVTAYLTKMLRWDVTGCCQEHKETVVKLLLSNYARLRLRVHLHQVAAKGFDGHASKTCAGVILQ</sequence>
<protein>
    <submittedName>
        <fullName evidence="1">Uncharacterized protein</fullName>
    </submittedName>
</protein>
<dbReference type="Proteomes" id="UP000821853">
    <property type="component" value="Chromosome 10"/>
</dbReference>
<dbReference type="AlphaFoldDB" id="A0A9J6FP40"/>